<dbReference type="Pfam" id="PF00270">
    <property type="entry name" value="DEAD"/>
    <property type="match status" value="1"/>
</dbReference>
<dbReference type="GO" id="GO:0005524">
    <property type="term" value="F:ATP binding"/>
    <property type="evidence" value="ECO:0007669"/>
    <property type="project" value="InterPro"/>
</dbReference>
<sequence length="416" mass="45969">MSAVFKWSSLEGHALARRILDATPLPYDPHDHQIEGVCCSLDGVHLLAITPTGSGKTGFYTMYILVILAVLRDPTLCPTAKFPTNPCLIVICPTIPLQLEMAEKMCSVGLSALAINTNTREEAQRLRGEDLWKTARISSNVIIAGPEQLKTDEFEKALRDSAFFDRCCGTGFDEVHLLTTWGPRFRQDFLQMGYLLGKCPPKNRRTRIRLYNSMNFDSHNEETRGLLKNPDIDSSCQIVIGTDTLSVGINIAFRQDAIIIGDVEDADELVQKGGRVGRDRKLVNDARVIVYVTQAAHAAAEKALRERDLPLAAKSTPPDLSMVEMTVAKCKIEAQNRLYNNPPSDPPCKCLSCVDDPPPPARTLCNCSGCLPETIKPPPKPSAAPKPIDEIPKHKRLSKLQRAHGTNRLLALQRDI</sequence>
<dbReference type="SMART" id="SM00487">
    <property type="entry name" value="DEXDc"/>
    <property type="match status" value="1"/>
</dbReference>
<dbReference type="SUPFAM" id="SSF52540">
    <property type="entry name" value="P-loop containing nucleoside triphosphate hydrolases"/>
    <property type="match status" value="1"/>
</dbReference>
<evidence type="ECO:0000313" key="3">
    <source>
        <dbReference type="Proteomes" id="UP001221757"/>
    </source>
</evidence>
<proteinExistence type="predicted"/>
<dbReference type="Gene3D" id="3.40.50.300">
    <property type="entry name" value="P-loop containing nucleotide triphosphate hydrolases"/>
    <property type="match status" value="1"/>
</dbReference>
<name>A0AAD7DZU1_MYCRO</name>
<dbReference type="InterPro" id="IPR027417">
    <property type="entry name" value="P-loop_NTPase"/>
</dbReference>
<dbReference type="InterPro" id="IPR014001">
    <property type="entry name" value="Helicase_ATP-bd"/>
</dbReference>
<evidence type="ECO:0000313" key="2">
    <source>
        <dbReference type="EMBL" id="KAJ7703573.1"/>
    </source>
</evidence>
<gene>
    <name evidence="2" type="ORF">B0H17DRAFT_1127196</name>
</gene>
<accession>A0AAD7DZU1</accession>
<evidence type="ECO:0000259" key="1">
    <source>
        <dbReference type="SMART" id="SM00487"/>
    </source>
</evidence>
<dbReference type="Proteomes" id="UP001221757">
    <property type="component" value="Unassembled WGS sequence"/>
</dbReference>
<keyword evidence="3" id="KW-1185">Reference proteome</keyword>
<comment type="caution">
    <text evidence="2">The sequence shown here is derived from an EMBL/GenBank/DDBJ whole genome shotgun (WGS) entry which is preliminary data.</text>
</comment>
<dbReference type="GO" id="GO:0003676">
    <property type="term" value="F:nucleic acid binding"/>
    <property type="evidence" value="ECO:0007669"/>
    <property type="project" value="InterPro"/>
</dbReference>
<dbReference type="EMBL" id="JARKIE010000012">
    <property type="protein sequence ID" value="KAJ7703573.1"/>
    <property type="molecule type" value="Genomic_DNA"/>
</dbReference>
<organism evidence="2 3">
    <name type="scientific">Mycena rosella</name>
    <name type="common">Pink bonnet</name>
    <name type="synonym">Agaricus rosellus</name>
    <dbReference type="NCBI Taxonomy" id="1033263"/>
    <lineage>
        <taxon>Eukaryota</taxon>
        <taxon>Fungi</taxon>
        <taxon>Dikarya</taxon>
        <taxon>Basidiomycota</taxon>
        <taxon>Agaricomycotina</taxon>
        <taxon>Agaricomycetes</taxon>
        <taxon>Agaricomycetidae</taxon>
        <taxon>Agaricales</taxon>
        <taxon>Marasmiineae</taxon>
        <taxon>Mycenaceae</taxon>
        <taxon>Mycena</taxon>
    </lineage>
</organism>
<feature type="domain" description="Helicase ATP-binding" evidence="1">
    <location>
        <begin position="25"/>
        <end position="283"/>
    </location>
</feature>
<reference evidence="2" key="1">
    <citation type="submission" date="2023-03" db="EMBL/GenBank/DDBJ databases">
        <title>Massive genome expansion in bonnet fungi (Mycena s.s.) driven by repeated elements and novel gene families across ecological guilds.</title>
        <authorList>
            <consortium name="Lawrence Berkeley National Laboratory"/>
            <person name="Harder C.B."/>
            <person name="Miyauchi S."/>
            <person name="Viragh M."/>
            <person name="Kuo A."/>
            <person name="Thoen E."/>
            <person name="Andreopoulos B."/>
            <person name="Lu D."/>
            <person name="Skrede I."/>
            <person name="Drula E."/>
            <person name="Henrissat B."/>
            <person name="Morin E."/>
            <person name="Kohler A."/>
            <person name="Barry K."/>
            <person name="LaButti K."/>
            <person name="Morin E."/>
            <person name="Salamov A."/>
            <person name="Lipzen A."/>
            <person name="Mereny Z."/>
            <person name="Hegedus B."/>
            <person name="Baldrian P."/>
            <person name="Stursova M."/>
            <person name="Weitz H."/>
            <person name="Taylor A."/>
            <person name="Grigoriev I.V."/>
            <person name="Nagy L.G."/>
            <person name="Martin F."/>
            <person name="Kauserud H."/>
        </authorList>
    </citation>
    <scope>NUCLEOTIDE SEQUENCE</scope>
    <source>
        <strain evidence="2">CBHHK067</strain>
    </source>
</reference>
<dbReference type="InterPro" id="IPR011545">
    <property type="entry name" value="DEAD/DEAH_box_helicase_dom"/>
</dbReference>
<dbReference type="AlphaFoldDB" id="A0AAD7DZU1"/>
<protein>
    <recommendedName>
        <fullName evidence="1">Helicase ATP-binding domain-containing protein</fullName>
    </recommendedName>
</protein>
<dbReference type="CDD" id="cd18785">
    <property type="entry name" value="SF2_C"/>
    <property type="match status" value="1"/>
</dbReference>